<accession>A0A6S6P7M0</accession>
<dbReference type="AlphaFoldDB" id="A0A6S6P7M0"/>
<sequence>MLHITHVSLYGLPAGGSPPKPLGGDMGTDGRLAVRARRLSAAAVAALTTASTLSACSSGDGGIVINYYTPANEAATFTAVSERCNDELGGRFRIQQRNLPKGADDQRLQLARRLTGNDRSLDVMALDVVWTAEFAEAGWALPLSDDPAGLAEADANANTLPGPLETAKWQDKLYASPITTNTQLLWYRPDLMAQAPTTWDGMVAEATRLHAEGGPSWIAVQGKQYEGLVVWFNTLLESAGGQVLSDDGQRVTLTDTPEHRAATVKALQIIKSVATAPGADPSITQTDETTARLALEQGKAALEVNWPYVLPSFLENAVKGGVSFLPLDEDPALAGSINEVGTFSPSDEQFTRAFDASRPVLGFAPYPGVNPGEPAKVTLGGLNLAVAKTTQHPAEAFEAVRCLRNVENQRYTSVEGGLPAVRASLYDDPAFQKEYPQYEIIRDQLTNAAVRPATPVYQAVSTRMSVTLAPINQIDPERTADELTEQVQKAIDGKGLIP</sequence>
<dbReference type="InterPro" id="IPR006059">
    <property type="entry name" value="SBP"/>
</dbReference>
<dbReference type="SUPFAM" id="SSF53850">
    <property type="entry name" value="Periplasmic binding protein-like II"/>
    <property type="match status" value="1"/>
</dbReference>
<dbReference type="GO" id="GO:0015768">
    <property type="term" value="P:maltose transport"/>
    <property type="evidence" value="ECO:0007669"/>
    <property type="project" value="TreeGrafter"/>
</dbReference>
<dbReference type="GO" id="GO:0055052">
    <property type="term" value="C:ATP-binding cassette (ABC) transporter complex, substrate-binding subunit-containing"/>
    <property type="evidence" value="ECO:0007669"/>
    <property type="project" value="TreeGrafter"/>
</dbReference>
<gene>
    <name evidence="4" type="ORF">NIIDNTM18_38430</name>
</gene>
<evidence type="ECO:0000256" key="3">
    <source>
        <dbReference type="ARBA" id="ARBA00022729"/>
    </source>
</evidence>
<evidence type="ECO:0000313" key="4">
    <source>
        <dbReference type="EMBL" id="BCI54565.1"/>
    </source>
</evidence>
<evidence type="ECO:0000256" key="2">
    <source>
        <dbReference type="ARBA" id="ARBA00022448"/>
    </source>
</evidence>
<evidence type="ECO:0000256" key="1">
    <source>
        <dbReference type="ARBA" id="ARBA00008520"/>
    </source>
</evidence>
<dbReference type="Gene3D" id="3.40.190.10">
    <property type="entry name" value="Periplasmic binding protein-like II"/>
    <property type="match status" value="4"/>
</dbReference>
<dbReference type="Proteomes" id="UP000515734">
    <property type="component" value="Chromosome"/>
</dbReference>
<dbReference type="EMBL" id="AP023287">
    <property type="protein sequence ID" value="BCI54565.1"/>
    <property type="molecule type" value="Genomic_DNA"/>
</dbReference>
<protein>
    <submittedName>
        <fullName evidence="4">ABC transporter substrate-binding protein</fullName>
    </submittedName>
</protein>
<comment type="similarity">
    <text evidence="1">Belongs to the bacterial solute-binding protein 1 family.</text>
</comment>
<dbReference type="PANTHER" id="PTHR30061">
    <property type="entry name" value="MALTOSE-BINDING PERIPLASMIC PROTEIN"/>
    <property type="match status" value="1"/>
</dbReference>
<keyword evidence="2" id="KW-0813">Transport</keyword>
<dbReference type="CDD" id="cd14750">
    <property type="entry name" value="PBP2_TMBP"/>
    <property type="match status" value="1"/>
</dbReference>
<evidence type="ECO:0000313" key="5">
    <source>
        <dbReference type="Proteomes" id="UP000515734"/>
    </source>
</evidence>
<keyword evidence="3" id="KW-0732">Signal</keyword>
<dbReference type="Pfam" id="PF01547">
    <property type="entry name" value="SBP_bac_1"/>
    <property type="match status" value="1"/>
</dbReference>
<dbReference type="GO" id="GO:1901982">
    <property type="term" value="F:maltose binding"/>
    <property type="evidence" value="ECO:0007669"/>
    <property type="project" value="TreeGrafter"/>
</dbReference>
<name>A0A6S6P7M0_9MYCO</name>
<organism evidence="4 5">
    <name type="scientific">Mycolicibacterium litorale</name>
    <dbReference type="NCBI Taxonomy" id="758802"/>
    <lineage>
        <taxon>Bacteria</taxon>
        <taxon>Bacillati</taxon>
        <taxon>Actinomycetota</taxon>
        <taxon>Actinomycetes</taxon>
        <taxon>Mycobacteriales</taxon>
        <taxon>Mycobacteriaceae</taxon>
        <taxon>Mycolicibacterium</taxon>
    </lineage>
</organism>
<dbReference type="GO" id="GO:0042956">
    <property type="term" value="P:maltodextrin transmembrane transport"/>
    <property type="evidence" value="ECO:0007669"/>
    <property type="project" value="TreeGrafter"/>
</dbReference>
<reference evidence="4 5" key="1">
    <citation type="submission" date="2020-07" db="EMBL/GenBank/DDBJ databases">
        <title>Complete genome sequence of Mycolicibacterium litorale like strain isolated from cardiac implantable electronic device infection.</title>
        <authorList>
            <person name="Fukano H."/>
            <person name="Miyama H."/>
            <person name="Hoshino Y."/>
        </authorList>
    </citation>
    <scope>NUCLEOTIDE SEQUENCE [LARGE SCALE GENOMIC DNA]</scope>
    <source>
        <strain evidence="4 5">NIIDNTM18</strain>
    </source>
</reference>
<proteinExistence type="inferred from homology"/>
<dbReference type="PANTHER" id="PTHR30061:SF50">
    <property type="entry name" value="MALTOSE_MALTODEXTRIN-BINDING PERIPLASMIC PROTEIN"/>
    <property type="match status" value="1"/>
</dbReference>